<accession>A0A6H1ZEZ1</accession>
<dbReference type="AlphaFoldDB" id="A0A6H1ZEZ1"/>
<sequence>MRKMLEDHPEREATIRRIGTQEGLNLTGNMRDDWHGVVMEADAEGWNDGWEEMFRGYCRDIIEYREG</sequence>
<evidence type="ECO:0000313" key="2">
    <source>
        <dbReference type="EMBL" id="QJH94105.1"/>
    </source>
</evidence>
<protein>
    <submittedName>
        <fullName evidence="1">Uncharacterized protein</fullName>
    </submittedName>
</protein>
<dbReference type="EMBL" id="MT144595">
    <property type="protein sequence ID" value="QJH94105.1"/>
    <property type="molecule type" value="Genomic_DNA"/>
</dbReference>
<evidence type="ECO:0000313" key="1">
    <source>
        <dbReference type="EMBL" id="QJA45991.1"/>
    </source>
</evidence>
<proteinExistence type="predicted"/>
<name>A0A6H1ZEZ1_9ZZZZ</name>
<organism evidence="1">
    <name type="scientific">viral metagenome</name>
    <dbReference type="NCBI Taxonomy" id="1070528"/>
    <lineage>
        <taxon>unclassified sequences</taxon>
        <taxon>metagenomes</taxon>
        <taxon>organismal metagenomes</taxon>
    </lineage>
</organism>
<gene>
    <name evidence="1" type="ORF">TM448A00289_0058</name>
    <name evidence="2" type="ORF">TM448B00173_0075</name>
</gene>
<dbReference type="EMBL" id="MT144000">
    <property type="protein sequence ID" value="QJA45991.1"/>
    <property type="molecule type" value="Genomic_DNA"/>
</dbReference>
<reference evidence="1" key="1">
    <citation type="submission" date="2020-03" db="EMBL/GenBank/DDBJ databases">
        <title>The deep terrestrial virosphere.</title>
        <authorList>
            <person name="Holmfeldt K."/>
            <person name="Nilsson E."/>
            <person name="Simone D."/>
            <person name="Lopez-Fernandez M."/>
            <person name="Wu X."/>
            <person name="de Brujin I."/>
            <person name="Lundin D."/>
            <person name="Andersson A."/>
            <person name="Bertilsson S."/>
            <person name="Dopson M."/>
        </authorList>
    </citation>
    <scope>NUCLEOTIDE SEQUENCE</scope>
    <source>
        <strain evidence="1">TM448A00289</strain>
        <strain evidence="2">TM448B00173</strain>
    </source>
</reference>